<evidence type="ECO:0000313" key="2">
    <source>
        <dbReference type="Proteomes" id="UP000011083"/>
    </source>
</evidence>
<keyword evidence="2" id="KW-1185">Reference proteome</keyword>
<reference evidence="1 2" key="1">
    <citation type="journal article" date="2013" name="Genome Biol.">
        <title>Genome of Acanthamoeba castellanii highlights extensive lateral gene transfer and early evolution of tyrosine kinase signaling.</title>
        <authorList>
            <person name="Clarke M."/>
            <person name="Lohan A.J."/>
            <person name="Liu B."/>
            <person name="Lagkouvardos I."/>
            <person name="Roy S."/>
            <person name="Zafar N."/>
            <person name="Bertelli C."/>
            <person name="Schilde C."/>
            <person name="Kianianmomeni A."/>
            <person name="Burglin T.R."/>
            <person name="Frech C."/>
            <person name="Turcotte B."/>
            <person name="Kopec K.O."/>
            <person name="Synnott J.M."/>
            <person name="Choo C."/>
            <person name="Paponov I."/>
            <person name="Finkler A."/>
            <person name="Soon Heng Tan C."/>
            <person name="Hutchins A.P."/>
            <person name="Weinmeier T."/>
            <person name="Rattei T."/>
            <person name="Chu J.S."/>
            <person name="Gimenez G."/>
            <person name="Irimia M."/>
            <person name="Rigden D.J."/>
            <person name="Fitzpatrick D.A."/>
            <person name="Lorenzo-Morales J."/>
            <person name="Bateman A."/>
            <person name="Chiu C.H."/>
            <person name="Tang P."/>
            <person name="Hegemann P."/>
            <person name="Fromm H."/>
            <person name="Raoult D."/>
            <person name="Greub G."/>
            <person name="Miranda-Saavedra D."/>
            <person name="Chen N."/>
            <person name="Nash P."/>
            <person name="Ginger M.L."/>
            <person name="Horn M."/>
            <person name="Schaap P."/>
            <person name="Caler L."/>
            <person name="Loftus B."/>
        </authorList>
    </citation>
    <scope>NUCLEOTIDE SEQUENCE [LARGE SCALE GENOMIC DNA]</scope>
    <source>
        <strain evidence="1 2">Neff</strain>
    </source>
</reference>
<sequence length="250" mass="28576">MGNVQVLKEKAVEEYQRVKALQPRSDEYDYLTIQDLLRVRLINVVREYSVDFCHLGTLYVLDRHKRGRFDEDDFLEFIDLCFSQENSSDSNGRQSTSRGDFQTQFQAYCTWQMWNAMVNNPNGEQKWGREGKKFSSLTGGAGAISRSDAEAAALALTAAANSAMPAAELLSRGTVQLIHKILNIKKAYGVDDREFFNLMQRAAEEMVFDWMNLENEDLDEYVPILVMHQFASDFVKGFVNLMFELGFESA</sequence>
<dbReference type="EMBL" id="KB008036">
    <property type="protein sequence ID" value="ELR15273.1"/>
    <property type="molecule type" value="Genomic_DNA"/>
</dbReference>
<dbReference type="RefSeq" id="XP_004337286.1">
    <property type="nucleotide sequence ID" value="XM_004337238.1"/>
</dbReference>
<dbReference type="OrthoDB" id="10257659at2759"/>
<dbReference type="KEGG" id="acan:ACA1_220110"/>
<organism evidence="1 2">
    <name type="scientific">Acanthamoeba castellanii (strain ATCC 30010 / Neff)</name>
    <dbReference type="NCBI Taxonomy" id="1257118"/>
    <lineage>
        <taxon>Eukaryota</taxon>
        <taxon>Amoebozoa</taxon>
        <taxon>Discosea</taxon>
        <taxon>Longamoebia</taxon>
        <taxon>Centramoebida</taxon>
        <taxon>Acanthamoebidae</taxon>
        <taxon>Acanthamoeba</taxon>
    </lineage>
</organism>
<proteinExistence type="predicted"/>
<dbReference type="AlphaFoldDB" id="L8GRK0"/>
<gene>
    <name evidence="1" type="ORF">ACA1_220110</name>
</gene>
<dbReference type="Proteomes" id="UP000011083">
    <property type="component" value="Unassembled WGS sequence"/>
</dbReference>
<name>L8GRK0_ACACF</name>
<evidence type="ECO:0000313" key="1">
    <source>
        <dbReference type="EMBL" id="ELR15273.1"/>
    </source>
</evidence>
<protein>
    <submittedName>
        <fullName evidence="1">Uncharacterized protein</fullName>
    </submittedName>
</protein>
<dbReference type="OMA" id="FQAYCTL"/>
<dbReference type="VEuPathDB" id="AmoebaDB:ACA1_220110"/>
<dbReference type="GeneID" id="14915876"/>
<accession>L8GRK0</accession>